<evidence type="ECO:0000313" key="2">
    <source>
        <dbReference type="Proteomes" id="UP000492820"/>
    </source>
</evidence>
<proteinExistence type="predicted"/>
<organism evidence="1">
    <name type="scientific">Echinococcus granulosus</name>
    <name type="common">Hydatid tapeworm</name>
    <dbReference type="NCBI Taxonomy" id="6210"/>
    <lineage>
        <taxon>Eukaryota</taxon>
        <taxon>Metazoa</taxon>
        <taxon>Spiralia</taxon>
        <taxon>Lophotrochozoa</taxon>
        <taxon>Platyhelminthes</taxon>
        <taxon>Cestoda</taxon>
        <taxon>Eucestoda</taxon>
        <taxon>Cyclophyllidea</taxon>
        <taxon>Taeniidae</taxon>
        <taxon>Echinococcus</taxon>
        <taxon>Echinococcus granulosus group</taxon>
    </lineage>
</organism>
<dbReference type="AlphaFoldDB" id="A0A068X4V8"/>
<evidence type="ECO:0000313" key="1">
    <source>
        <dbReference type="EMBL" id="CDS24952.1"/>
    </source>
</evidence>
<name>A0A068X4V8_ECHGR</name>
<sequence>MKAAAGLPPKALLLEYAGLKIARFQLTESAEALIALRGSEIVNQSHDTEHMRGGEYLKGGVLDGTSVVKKSVASIVHSTVGVASASVALLPGRSYSKCLAFVAIATGSEIVNQSHDTEHMRGGEYLKGGVLDGTSVVKKSVASIVHSTVGVASASVALLPGRSYSKCLAFVAIATNFML</sequence>
<reference evidence="1" key="2">
    <citation type="submission" date="2014-06" db="EMBL/GenBank/DDBJ databases">
        <authorList>
            <person name="Aslett M."/>
        </authorList>
    </citation>
    <scope>NUCLEOTIDE SEQUENCE</scope>
</reference>
<reference evidence="1 2" key="1">
    <citation type="journal article" date="2013" name="Nature">
        <title>The genomes of four tapeworm species reveal adaptations to parasitism.</title>
        <authorList>
            <person name="Tsai I.J."/>
            <person name="Zarowiecki M."/>
            <person name="Holroyd N."/>
            <person name="Garciarrubio A."/>
            <person name="Sanchez-Flores A."/>
            <person name="Brooks K.L."/>
            <person name="Tracey A."/>
            <person name="Bobes R.J."/>
            <person name="Fragoso G."/>
            <person name="Sciutto E."/>
            <person name="Aslett M."/>
            <person name="Beasley H."/>
            <person name="Bennett H.M."/>
            <person name="Cai J."/>
            <person name="Camicia F."/>
            <person name="Clark R."/>
            <person name="Cucher M."/>
            <person name="De Silva N."/>
            <person name="Day T.A."/>
            <person name="Deplazes P."/>
            <person name="Estrada K."/>
            <person name="Fernandez C."/>
            <person name="Holland P.W."/>
            <person name="Hou J."/>
            <person name="Hu S."/>
            <person name="Huckvale T."/>
            <person name="Hung S.S."/>
            <person name="Kamenetzky L."/>
            <person name="Keane J.A."/>
            <person name="Kiss F."/>
            <person name="Koziol U."/>
            <person name="Lambert O."/>
            <person name="Liu K."/>
            <person name="Luo X."/>
            <person name="Luo Y."/>
            <person name="Macchiaroli N."/>
            <person name="Nichol S."/>
            <person name="Paps J."/>
            <person name="Parkinson J."/>
            <person name="Pouchkina-Stantcheva N."/>
            <person name="Riddiford N."/>
            <person name="Rosenzvit M."/>
            <person name="Salinas G."/>
            <person name="Wasmuth J.D."/>
            <person name="Zamanian M."/>
            <person name="Zheng Y."/>
            <person name="Cai X."/>
            <person name="Soberon X."/>
            <person name="Olson P.D."/>
            <person name="Laclette J.P."/>
            <person name="Brehm K."/>
            <person name="Berriman M."/>
            <person name="Garciarrubio A."/>
            <person name="Bobes R.J."/>
            <person name="Fragoso G."/>
            <person name="Sanchez-Flores A."/>
            <person name="Estrada K."/>
            <person name="Cevallos M.A."/>
            <person name="Morett E."/>
            <person name="Gonzalez V."/>
            <person name="Portillo T."/>
            <person name="Ochoa-Leyva A."/>
            <person name="Jose M.V."/>
            <person name="Sciutto E."/>
            <person name="Landa A."/>
            <person name="Jimenez L."/>
            <person name="Valdes V."/>
            <person name="Carrero J.C."/>
            <person name="Larralde C."/>
            <person name="Morales-Montor J."/>
            <person name="Limon-Lason J."/>
            <person name="Soberon X."/>
            <person name="Laclette J.P."/>
        </authorList>
    </citation>
    <scope>NUCLEOTIDE SEQUENCE [LARGE SCALE GENOMIC DNA]</scope>
</reference>
<dbReference type="WBParaSite" id="EgrG_002050800">
    <property type="protein sequence ID" value="EgrG_002050800"/>
    <property type="gene ID" value="EgrG_002050800"/>
</dbReference>
<accession>A0A068X4V8</accession>
<protein>
    <submittedName>
        <fullName evidence="3">Senescence domain-containing protein</fullName>
    </submittedName>
</protein>
<reference evidence="3" key="3">
    <citation type="submission" date="2020-10" db="UniProtKB">
        <authorList>
            <consortium name="WormBaseParasite"/>
        </authorList>
    </citation>
    <scope>IDENTIFICATION</scope>
</reference>
<dbReference type="EMBL" id="LK028655">
    <property type="protein sequence ID" value="CDS24952.1"/>
    <property type="molecule type" value="Genomic_DNA"/>
</dbReference>
<dbReference type="Proteomes" id="UP000492820">
    <property type="component" value="Unassembled WGS sequence"/>
</dbReference>
<evidence type="ECO:0000313" key="3">
    <source>
        <dbReference type="WBParaSite" id="EgrG_002050800"/>
    </source>
</evidence>
<gene>
    <name evidence="1" type="ORF">EgrG_002050800</name>
</gene>